<keyword evidence="3" id="KW-1185">Reference proteome</keyword>
<accession>A0ABD2Z2F8</accession>
<gene>
    <name evidence="2" type="ORF">ACH5RR_026036</name>
</gene>
<evidence type="ECO:0000256" key="1">
    <source>
        <dbReference type="SAM" id="MobiDB-lite"/>
    </source>
</evidence>
<feature type="non-terminal residue" evidence="2">
    <location>
        <position position="1"/>
    </location>
</feature>
<reference evidence="2 3" key="1">
    <citation type="submission" date="2024-11" db="EMBL/GenBank/DDBJ databases">
        <title>A near-complete genome assembly of Cinchona calisaya.</title>
        <authorList>
            <person name="Lian D.C."/>
            <person name="Zhao X.W."/>
            <person name="Wei L."/>
        </authorList>
    </citation>
    <scope>NUCLEOTIDE SEQUENCE [LARGE SCALE GENOMIC DNA]</scope>
    <source>
        <tissue evidence="2">Nenye</tissue>
    </source>
</reference>
<proteinExistence type="predicted"/>
<dbReference type="EMBL" id="JBJUIK010000011">
    <property type="protein sequence ID" value="KAL3513319.1"/>
    <property type="molecule type" value="Genomic_DNA"/>
</dbReference>
<evidence type="ECO:0000313" key="2">
    <source>
        <dbReference type="EMBL" id="KAL3513319.1"/>
    </source>
</evidence>
<feature type="compositionally biased region" description="Polar residues" evidence="1">
    <location>
        <begin position="1"/>
        <end position="13"/>
    </location>
</feature>
<feature type="compositionally biased region" description="Basic and acidic residues" evidence="1">
    <location>
        <begin position="50"/>
        <end position="59"/>
    </location>
</feature>
<sequence>KNNQKLNNTLRTTKSVRKKGDRTSGSVQNMARQHRKRTHLSNSNTYPKDSALDVKDGPRQGKAKRIYVKDSPKKGAARNEKSFLSGCGTHMTVRGNIHKAVGHI</sequence>
<feature type="compositionally biased region" description="Basic and acidic residues" evidence="1">
    <location>
        <begin position="67"/>
        <end position="81"/>
    </location>
</feature>
<evidence type="ECO:0000313" key="3">
    <source>
        <dbReference type="Proteomes" id="UP001630127"/>
    </source>
</evidence>
<comment type="caution">
    <text evidence="2">The sequence shown here is derived from an EMBL/GenBank/DDBJ whole genome shotgun (WGS) entry which is preliminary data.</text>
</comment>
<organism evidence="2 3">
    <name type="scientific">Cinchona calisaya</name>
    <dbReference type="NCBI Taxonomy" id="153742"/>
    <lineage>
        <taxon>Eukaryota</taxon>
        <taxon>Viridiplantae</taxon>
        <taxon>Streptophyta</taxon>
        <taxon>Embryophyta</taxon>
        <taxon>Tracheophyta</taxon>
        <taxon>Spermatophyta</taxon>
        <taxon>Magnoliopsida</taxon>
        <taxon>eudicotyledons</taxon>
        <taxon>Gunneridae</taxon>
        <taxon>Pentapetalae</taxon>
        <taxon>asterids</taxon>
        <taxon>lamiids</taxon>
        <taxon>Gentianales</taxon>
        <taxon>Rubiaceae</taxon>
        <taxon>Cinchonoideae</taxon>
        <taxon>Cinchoneae</taxon>
        <taxon>Cinchona</taxon>
    </lineage>
</organism>
<dbReference type="Proteomes" id="UP001630127">
    <property type="component" value="Unassembled WGS sequence"/>
</dbReference>
<dbReference type="AlphaFoldDB" id="A0ABD2Z2F8"/>
<protein>
    <submittedName>
        <fullName evidence="2">Uncharacterized protein</fullName>
    </submittedName>
</protein>
<feature type="region of interest" description="Disordered" evidence="1">
    <location>
        <begin position="1"/>
        <end position="82"/>
    </location>
</feature>
<name>A0ABD2Z2F8_9GENT</name>